<evidence type="ECO:0000256" key="1">
    <source>
        <dbReference type="SAM" id="MobiDB-lite"/>
    </source>
</evidence>
<feature type="compositionally biased region" description="Low complexity" evidence="1">
    <location>
        <begin position="173"/>
        <end position="186"/>
    </location>
</feature>
<dbReference type="EMBL" id="BTSX01000003">
    <property type="protein sequence ID" value="GMS90918.1"/>
    <property type="molecule type" value="Genomic_DNA"/>
</dbReference>
<feature type="compositionally biased region" description="Polar residues" evidence="1">
    <location>
        <begin position="187"/>
        <end position="199"/>
    </location>
</feature>
<evidence type="ECO:0000313" key="3">
    <source>
        <dbReference type="Proteomes" id="UP001432027"/>
    </source>
</evidence>
<sequence>EQRIMLTGTSPSIIQVQVASNYSDESQIATLTSSITKESLLGSDDSCDCVPSSPADFSVPDTPFGADERSLNEKDDNAFQSNIAIKGSRKSKEPSPDIIILETVWLHLASSPVPLTPSQHAARYRQRMARKVSYRVCKIAGIHNRIPESQLKFDAISYSKLIASSSNDGEATGSSGSAGLSGSLPSNNQSKPGTSSGANQDEGPALGPMLMLSYLKSCKGKEKSILQPGGTNSNVEKKRK</sequence>
<protein>
    <submittedName>
        <fullName evidence="2">Uncharacterized protein</fullName>
    </submittedName>
</protein>
<accession>A0AAV5T6M6</accession>
<name>A0AAV5T6M6_9BILA</name>
<proteinExistence type="predicted"/>
<feature type="non-terminal residue" evidence="2">
    <location>
        <position position="240"/>
    </location>
</feature>
<feature type="non-terminal residue" evidence="2">
    <location>
        <position position="1"/>
    </location>
</feature>
<feature type="region of interest" description="Disordered" evidence="1">
    <location>
        <begin position="166"/>
        <end position="206"/>
    </location>
</feature>
<reference evidence="2" key="1">
    <citation type="submission" date="2023-10" db="EMBL/GenBank/DDBJ databases">
        <title>Genome assembly of Pristionchus species.</title>
        <authorList>
            <person name="Yoshida K."/>
            <person name="Sommer R.J."/>
        </authorList>
    </citation>
    <scope>NUCLEOTIDE SEQUENCE</scope>
    <source>
        <strain evidence="2">RS0144</strain>
    </source>
</reference>
<organism evidence="2 3">
    <name type="scientific">Pristionchus entomophagus</name>
    <dbReference type="NCBI Taxonomy" id="358040"/>
    <lineage>
        <taxon>Eukaryota</taxon>
        <taxon>Metazoa</taxon>
        <taxon>Ecdysozoa</taxon>
        <taxon>Nematoda</taxon>
        <taxon>Chromadorea</taxon>
        <taxon>Rhabditida</taxon>
        <taxon>Rhabditina</taxon>
        <taxon>Diplogasteromorpha</taxon>
        <taxon>Diplogasteroidea</taxon>
        <taxon>Neodiplogasteridae</taxon>
        <taxon>Pristionchus</taxon>
    </lineage>
</organism>
<evidence type="ECO:0000313" key="2">
    <source>
        <dbReference type="EMBL" id="GMS90918.1"/>
    </source>
</evidence>
<gene>
    <name evidence="2" type="ORF">PENTCL1PPCAC_13093</name>
</gene>
<dbReference type="AlphaFoldDB" id="A0AAV5T6M6"/>
<dbReference type="Proteomes" id="UP001432027">
    <property type="component" value="Unassembled WGS sequence"/>
</dbReference>
<comment type="caution">
    <text evidence="2">The sequence shown here is derived from an EMBL/GenBank/DDBJ whole genome shotgun (WGS) entry which is preliminary data.</text>
</comment>
<keyword evidence="3" id="KW-1185">Reference proteome</keyword>